<sequence>MALSSSLTMYKGSMIIPNGAVVSTAKFRGQGIMCFLSSLISHKLLLSKSVSASSADLKRSNFFPNEEQLFVKNGICCHALETEKVFGTAKKAIAFSKGNKFQLDDILDAQQFDRNILTAIFQVTHDMEYINWYVVGKDIHGTCKVGYHCKCGNLSKGVWVSTVWTSLYHAVCWVTQSKIHCRVFGSLLAQTYYQNNLLVMH</sequence>
<dbReference type="EMBL" id="KZ305021">
    <property type="protein sequence ID" value="PIA59088.1"/>
    <property type="molecule type" value="Genomic_DNA"/>
</dbReference>
<dbReference type="Proteomes" id="UP000230069">
    <property type="component" value="Unassembled WGS sequence"/>
</dbReference>
<dbReference type="OrthoDB" id="1659768at2759"/>
<evidence type="ECO:0000313" key="2">
    <source>
        <dbReference type="Proteomes" id="UP000230069"/>
    </source>
</evidence>
<keyword evidence="2" id="KW-1185">Reference proteome</keyword>
<evidence type="ECO:0000313" key="1">
    <source>
        <dbReference type="EMBL" id="PIA59088.1"/>
    </source>
</evidence>
<dbReference type="AlphaFoldDB" id="A0A2G5ETJ9"/>
<proteinExistence type="predicted"/>
<name>A0A2G5ETJ9_AQUCA</name>
<dbReference type="STRING" id="218851.A0A2G5ETJ9"/>
<accession>A0A2G5ETJ9</accession>
<gene>
    <name evidence="1" type="ORF">AQUCO_00400147v1</name>
</gene>
<protein>
    <submittedName>
        <fullName evidence="1">Uncharacterized protein</fullName>
    </submittedName>
</protein>
<organism evidence="1 2">
    <name type="scientific">Aquilegia coerulea</name>
    <name type="common">Rocky mountain columbine</name>
    <dbReference type="NCBI Taxonomy" id="218851"/>
    <lineage>
        <taxon>Eukaryota</taxon>
        <taxon>Viridiplantae</taxon>
        <taxon>Streptophyta</taxon>
        <taxon>Embryophyta</taxon>
        <taxon>Tracheophyta</taxon>
        <taxon>Spermatophyta</taxon>
        <taxon>Magnoliopsida</taxon>
        <taxon>Ranunculales</taxon>
        <taxon>Ranunculaceae</taxon>
        <taxon>Thalictroideae</taxon>
        <taxon>Aquilegia</taxon>
    </lineage>
</organism>
<dbReference type="InParanoid" id="A0A2G5ETJ9"/>
<reference evidence="1 2" key="1">
    <citation type="submission" date="2017-09" db="EMBL/GenBank/DDBJ databases">
        <title>WGS assembly of Aquilegia coerulea Goldsmith.</title>
        <authorList>
            <person name="Hodges S."/>
            <person name="Kramer E."/>
            <person name="Nordborg M."/>
            <person name="Tomkins J."/>
            <person name="Borevitz J."/>
            <person name="Derieg N."/>
            <person name="Yan J."/>
            <person name="Mihaltcheva S."/>
            <person name="Hayes R.D."/>
            <person name="Rokhsar D."/>
        </authorList>
    </citation>
    <scope>NUCLEOTIDE SEQUENCE [LARGE SCALE GENOMIC DNA]</scope>
    <source>
        <strain evidence="2">cv. Goldsmith</strain>
    </source>
</reference>